<name>A0ABT0I284_9LACO</name>
<dbReference type="EMBL" id="JAJIAO010000004">
    <property type="protein sequence ID" value="MCK8624814.1"/>
    <property type="molecule type" value="Genomic_DNA"/>
</dbReference>
<feature type="compositionally biased region" description="Polar residues" evidence="1">
    <location>
        <begin position="23"/>
        <end position="32"/>
    </location>
</feature>
<keyword evidence="3" id="KW-1185">Reference proteome</keyword>
<evidence type="ECO:0000313" key="2">
    <source>
        <dbReference type="EMBL" id="MCK8624814.1"/>
    </source>
</evidence>
<evidence type="ECO:0000313" key="3">
    <source>
        <dbReference type="Proteomes" id="UP001522905"/>
    </source>
</evidence>
<dbReference type="RefSeq" id="WP_220728479.1">
    <property type="nucleotide sequence ID" value="NZ_BPLL01000007.1"/>
</dbReference>
<gene>
    <name evidence="2" type="ORF">LNP07_04715</name>
</gene>
<feature type="region of interest" description="Disordered" evidence="1">
    <location>
        <begin position="1"/>
        <end position="36"/>
    </location>
</feature>
<protein>
    <submittedName>
        <fullName evidence="2">LtrC</fullName>
    </submittedName>
</protein>
<dbReference type="Proteomes" id="UP001522905">
    <property type="component" value="Unassembled WGS sequence"/>
</dbReference>
<reference evidence="2 3" key="1">
    <citation type="submission" date="2021-11" db="EMBL/GenBank/DDBJ databases">
        <title>Comparative genomics of bee honey and flower isolates.</title>
        <authorList>
            <person name="Bechtner J.D."/>
            <person name="Gallus M.K."/>
            <person name="Ehrmann M."/>
        </authorList>
    </citation>
    <scope>NUCLEOTIDE SEQUENCE [LARGE SCALE GENOMIC DNA]</scope>
    <source>
        <strain evidence="2 3">M161</strain>
    </source>
</reference>
<evidence type="ECO:0000256" key="1">
    <source>
        <dbReference type="SAM" id="MobiDB-lite"/>
    </source>
</evidence>
<organism evidence="2 3">
    <name type="scientific">Apilactobacillus xinyiensis</name>
    <dbReference type="NCBI Taxonomy" id="2841032"/>
    <lineage>
        <taxon>Bacteria</taxon>
        <taxon>Bacillati</taxon>
        <taxon>Bacillota</taxon>
        <taxon>Bacilli</taxon>
        <taxon>Lactobacillales</taxon>
        <taxon>Lactobacillaceae</taxon>
        <taxon>Apilactobacillus</taxon>
    </lineage>
</organism>
<accession>A0ABT0I284</accession>
<proteinExistence type="predicted"/>
<comment type="caution">
    <text evidence="2">The sequence shown here is derived from an EMBL/GenBank/DDBJ whole genome shotgun (WGS) entry which is preliminary data.</text>
</comment>
<sequence length="119" mass="13760">MTEENNKLQPILKHKSKLKEKQVNISGNNDFGSISDVLADDSNNNANAKSKKTPINTTQRVSNETVEKLKLLYFFFPKETGHVHTSFNDILNDLMDDYINNKLTDRQRDMFNQMLNNIQ</sequence>